<dbReference type="CDD" id="cd16914">
    <property type="entry name" value="EcfT"/>
    <property type="match status" value="1"/>
</dbReference>
<dbReference type="PANTHER" id="PTHR34857:SF2">
    <property type="entry name" value="SLL0384 PROTEIN"/>
    <property type="match status" value="1"/>
</dbReference>
<feature type="transmembrane region" description="Helical" evidence="6">
    <location>
        <begin position="20"/>
        <end position="48"/>
    </location>
</feature>
<accession>A0A7Y9B0B0</accession>
<dbReference type="Proteomes" id="UP000526307">
    <property type="component" value="Unassembled WGS sequence"/>
</dbReference>
<organism evidence="7 8">
    <name type="scientific">Mogibacterium timidum</name>
    <dbReference type="NCBI Taxonomy" id="35519"/>
    <lineage>
        <taxon>Bacteria</taxon>
        <taxon>Bacillati</taxon>
        <taxon>Bacillota</taxon>
        <taxon>Clostridia</taxon>
        <taxon>Peptostreptococcales</taxon>
        <taxon>Anaerovoracaceae</taxon>
        <taxon>Mogibacterium</taxon>
    </lineage>
</organism>
<keyword evidence="8" id="KW-1185">Reference proteome</keyword>
<dbReference type="Pfam" id="PF02361">
    <property type="entry name" value="CbiQ"/>
    <property type="match status" value="1"/>
</dbReference>
<reference evidence="7 8" key="1">
    <citation type="submission" date="2020-06" db="EMBL/GenBank/DDBJ databases">
        <title>Mogibacterium timidum strain W9173 genomic sequence.</title>
        <authorList>
            <person name="Wade W.G."/>
            <person name="Johnston C.D."/>
            <person name="Chen T."/>
            <person name="Dewhirst F.E."/>
        </authorList>
    </citation>
    <scope>NUCLEOTIDE SEQUENCE [LARGE SCALE GENOMIC DNA]</scope>
    <source>
        <strain evidence="7 8">W9173</strain>
    </source>
</reference>
<feature type="transmembrane region" description="Helical" evidence="6">
    <location>
        <begin position="85"/>
        <end position="107"/>
    </location>
</feature>
<name>A0A7Y9B0B0_9FIRM</name>
<dbReference type="InterPro" id="IPR051611">
    <property type="entry name" value="ECF_transporter_component"/>
</dbReference>
<evidence type="ECO:0000256" key="4">
    <source>
        <dbReference type="ARBA" id="ARBA00022989"/>
    </source>
</evidence>
<dbReference type="AlphaFoldDB" id="A0A7Y9B0B0"/>
<protein>
    <submittedName>
        <fullName evidence="7">Energy-coupling factor transporter transmembrane protein EcfT</fullName>
    </submittedName>
</protein>
<evidence type="ECO:0000256" key="1">
    <source>
        <dbReference type="ARBA" id="ARBA00004141"/>
    </source>
</evidence>
<evidence type="ECO:0000256" key="6">
    <source>
        <dbReference type="SAM" id="Phobius"/>
    </source>
</evidence>
<keyword evidence="2" id="KW-1003">Cell membrane</keyword>
<evidence type="ECO:0000256" key="2">
    <source>
        <dbReference type="ARBA" id="ARBA00022475"/>
    </source>
</evidence>
<comment type="caution">
    <text evidence="7">The sequence shown here is derived from an EMBL/GenBank/DDBJ whole genome shotgun (WGS) entry which is preliminary data.</text>
</comment>
<evidence type="ECO:0000256" key="5">
    <source>
        <dbReference type="ARBA" id="ARBA00023136"/>
    </source>
</evidence>
<dbReference type="GO" id="GO:0005886">
    <property type="term" value="C:plasma membrane"/>
    <property type="evidence" value="ECO:0007669"/>
    <property type="project" value="UniProtKB-ARBA"/>
</dbReference>
<dbReference type="RefSeq" id="WP_178978207.1">
    <property type="nucleotide sequence ID" value="NZ_JABXYR010000001.1"/>
</dbReference>
<comment type="subcellular location">
    <subcellularLocation>
        <location evidence="1">Membrane</location>
        <topology evidence="1">Multi-pass membrane protein</topology>
    </subcellularLocation>
</comment>
<dbReference type="EMBL" id="JABXYR010000001">
    <property type="protein sequence ID" value="NWO22908.1"/>
    <property type="molecule type" value="Genomic_DNA"/>
</dbReference>
<keyword evidence="3 6" id="KW-0812">Transmembrane</keyword>
<feature type="transmembrane region" description="Helical" evidence="6">
    <location>
        <begin position="60"/>
        <end position="79"/>
    </location>
</feature>
<evidence type="ECO:0000313" key="8">
    <source>
        <dbReference type="Proteomes" id="UP000526307"/>
    </source>
</evidence>
<evidence type="ECO:0000256" key="3">
    <source>
        <dbReference type="ARBA" id="ARBA00022692"/>
    </source>
</evidence>
<proteinExistence type="predicted"/>
<dbReference type="PANTHER" id="PTHR34857">
    <property type="entry name" value="SLL0384 PROTEIN"/>
    <property type="match status" value="1"/>
</dbReference>
<sequence>MEVKKFVLGHTYDLRTKLALLIGANILIFFGNSILYESFLTLLCLMVIISSGYIKSALKYILFFAFSVAVEIIVINLDIHFFVNLILFVVAIIRKFLPCIIIGKWILSSTSSSLAVATLQKMRLPKDALIMISVIFRCFPTIKDEWSHINMAMKTRGISFSIYNLVNRPTETIEYFFVPLFVSVIEIGDELSQSAIVRGLDAPAVKTSRHIIKIQIGDCIIFASLAVVICMVVLMRLWGYQL</sequence>
<evidence type="ECO:0000313" key="7">
    <source>
        <dbReference type="EMBL" id="NWO22908.1"/>
    </source>
</evidence>
<keyword evidence="5 6" id="KW-0472">Membrane</keyword>
<keyword evidence="4 6" id="KW-1133">Transmembrane helix</keyword>
<dbReference type="InterPro" id="IPR003339">
    <property type="entry name" value="ABC/ECF_trnsptr_transmembrane"/>
</dbReference>
<gene>
    <name evidence="7" type="ORF">HW270_02285</name>
</gene>
<feature type="transmembrane region" description="Helical" evidence="6">
    <location>
        <begin position="219"/>
        <end position="239"/>
    </location>
</feature>